<dbReference type="PANTHER" id="PTHR11055">
    <property type="entry name" value="BIFUNCTIONAL 3'-PHOSPHOADENOSINE 5'-PHOSPHOSULFATE SYNTHASE"/>
    <property type="match status" value="1"/>
</dbReference>
<dbReference type="AlphaFoldDB" id="A0AAV8Z5B0"/>
<reference evidence="6" key="1">
    <citation type="journal article" date="2023" name="Insect Mol. Biol.">
        <title>Genome sequencing provides insights into the evolution of gene families encoding plant cell wall-degrading enzymes in longhorned beetles.</title>
        <authorList>
            <person name="Shin N.R."/>
            <person name="Okamura Y."/>
            <person name="Kirsch R."/>
            <person name="Pauchet Y."/>
        </authorList>
    </citation>
    <scope>NUCLEOTIDE SEQUENCE</scope>
    <source>
        <strain evidence="6">AMC_N1</strain>
    </source>
</reference>
<dbReference type="Proteomes" id="UP001162162">
    <property type="component" value="Unassembled WGS sequence"/>
</dbReference>
<gene>
    <name evidence="6" type="ORF">NQ318_022088</name>
</gene>
<sequence>MAPGLSTLEIIPFRVAAYDKKNRKMDFFEPQRKDDFEFISGTKMRTLARNGDNPPEGFMAPKAWEVLAAAGICELKSTSY</sequence>
<name>A0AAV8Z5B0_9CUCU</name>
<evidence type="ECO:0000256" key="4">
    <source>
        <dbReference type="ARBA" id="ARBA00022840"/>
    </source>
</evidence>
<proteinExistence type="predicted"/>
<evidence type="ECO:0000259" key="5">
    <source>
        <dbReference type="Pfam" id="PF01747"/>
    </source>
</evidence>
<dbReference type="GO" id="GO:0005524">
    <property type="term" value="F:ATP binding"/>
    <property type="evidence" value="ECO:0007669"/>
    <property type="project" value="UniProtKB-KW"/>
</dbReference>
<dbReference type="GO" id="GO:0000103">
    <property type="term" value="P:sulfate assimilation"/>
    <property type="evidence" value="ECO:0007669"/>
    <property type="project" value="TreeGrafter"/>
</dbReference>
<dbReference type="GO" id="GO:0004781">
    <property type="term" value="F:sulfate adenylyltransferase (ATP) activity"/>
    <property type="evidence" value="ECO:0007669"/>
    <property type="project" value="InterPro"/>
</dbReference>
<keyword evidence="4" id="KW-0067">ATP-binding</keyword>
<dbReference type="Gene3D" id="3.40.50.620">
    <property type="entry name" value="HUPs"/>
    <property type="match status" value="1"/>
</dbReference>
<evidence type="ECO:0000256" key="1">
    <source>
        <dbReference type="ARBA" id="ARBA00004678"/>
    </source>
</evidence>
<dbReference type="PANTHER" id="PTHR11055:SF1">
    <property type="entry name" value="PAPS SYNTHETASE, ISOFORM D"/>
    <property type="match status" value="1"/>
</dbReference>
<keyword evidence="7" id="KW-1185">Reference proteome</keyword>
<comment type="caution">
    <text evidence="6">The sequence shown here is derived from an EMBL/GenBank/DDBJ whole genome shotgun (WGS) entry which is preliminary data.</text>
</comment>
<protein>
    <recommendedName>
        <fullName evidence="5">Sulphate adenylyltransferase catalytic domain-containing protein</fullName>
    </recommendedName>
</protein>
<accession>A0AAV8Z5B0</accession>
<evidence type="ECO:0000313" key="7">
    <source>
        <dbReference type="Proteomes" id="UP001162162"/>
    </source>
</evidence>
<dbReference type="SUPFAM" id="SSF52374">
    <property type="entry name" value="Nucleotidylyl transferase"/>
    <property type="match status" value="1"/>
</dbReference>
<dbReference type="InterPro" id="IPR024951">
    <property type="entry name" value="Sulfurylase_cat_dom"/>
</dbReference>
<dbReference type="GO" id="GO:0050428">
    <property type="term" value="P:3'-phosphoadenosine 5'-phosphosulfate biosynthetic process"/>
    <property type="evidence" value="ECO:0007669"/>
    <property type="project" value="TreeGrafter"/>
</dbReference>
<organism evidence="6 7">
    <name type="scientific">Aromia moschata</name>
    <dbReference type="NCBI Taxonomy" id="1265417"/>
    <lineage>
        <taxon>Eukaryota</taxon>
        <taxon>Metazoa</taxon>
        <taxon>Ecdysozoa</taxon>
        <taxon>Arthropoda</taxon>
        <taxon>Hexapoda</taxon>
        <taxon>Insecta</taxon>
        <taxon>Pterygota</taxon>
        <taxon>Neoptera</taxon>
        <taxon>Endopterygota</taxon>
        <taxon>Coleoptera</taxon>
        <taxon>Polyphaga</taxon>
        <taxon>Cucujiformia</taxon>
        <taxon>Chrysomeloidea</taxon>
        <taxon>Cerambycidae</taxon>
        <taxon>Cerambycinae</taxon>
        <taxon>Callichromatini</taxon>
        <taxon>Aromia</taxon>
    </lineage>
</organism>
<dbReference type="InterPro" id="IPR014729">
    <property type="entry name" value="Rossmann-like_a/b/a_fold"/>
</dbReference>
<comment type="pathway">
    <text evidence="1">Sulfur metabolism.</text>
</comment>
<dbReference type="GO" id="GO:0004020">
    <property type="term" value="F:adenylylsulfate kinase activity"/>
    <property type="evidence" value="ECO:0007669"/>
    <property type="project" value="TreeGrafter"/>
</dbReference>
<keyword evidence="2" id="KW-0808">Transferase</keyword>
<feature type="domain" description="Sulphate adenylyltransferase catalytic" evidence="5">
    <location>
        <begin position="3"/>
        <end position="68"/>
    </location>
</feature>
<keyword evidence="3" id="KW-0547">Nucleotide-binding</keyword>
<evidence type="ECO:0000256" key="2">
    <source>
        <dbReference type="ARBA" id="ARBA00022679"/>
    </source>
</evidence>
<dbReference type="EMBL" id="JAPWTK010000013">
    <property type="protein sequence ID" value="KAJ8959400.1"/>
    <property type="molecule type" value="Genomic_DNA"/>
</dbReference>
<evidence type="ECO:0000256" key="3">
    <source>
        <dbReference type="ARBA" id="ARBA00022741"/>
    </source>
</evidence>
<dbReference type="Pfam" id="PF01747">
    <property type="entry name" value="ATP-sulfurylase"/>
    <property type="match status" value="1"/>
</dbReference>
<evidence type="ECO:0000313" key="6">
    <source>
        <dbReference type="EMBL" id="KAJ8959400.1"/>
    </source>
</evidence>